<name>A0A7X8SHT6_9BACT</name>
<gene>
    <name evidence="4" type="ORF">HGP29_04795</name>
</gene>
<evidence type="ECO:0000256" key="1">
    <source>
        <dbReference type="ARBA" id="ARBA00022679"/>
    </source>
</evidence>
<comment type="caution">
    <text evidence="4">The sequence shown here is derived from an EMBL/GenBank/DDBJ whole genome shotgun (WGS) entry which is preliminary data.</text>
</comment>
<protein>
    <submittedName>
        <fullName evidence="4">Sulfotransferase</fullName>
    </submittedName>
</protein>
<evidence type="ECO:0000313" key="5">
    <source>
        <dbReference type="Proteomes" id="UP000585050"/>
    </source>
</evidence>
<evidence type="ECO:0000256" key="2">
    <source>
        <dbReference type="ARBA" id="ARBA00023180"/>
    </source>
</evidence>
<dbReference type="PANTHER" id="PTHR10605">
    <property type="entry name" value="HEPARAN SULFATE SULFOTRANSFERASE"/>
    <property type="match status" value="1"/>
</dbReference>
<dbReference type="EMBL" id="JABAIL010000001">
    <property type="protein sequence ID" value="NLR90510.1"/>
    <property type="molecule type" value="Genomic_DNA"/>
</dbReference>
<dbReference type="InterPro" id="IPR000863">
    <property type="entry name" value="Sulfotransferase_dom"/>
</dbReference>
<dbReference type="Gene3D" id="3.40.50.300">
    <property type="entry name" value="P-loop containing nucleotide triphosphate hydrolases"/>
    <property type="match status" value="1"/>
</dbReference>
<feature type="domain" description="Sulfotransferase" evidence="3">
    <location>
        <begin position="6"/>
        <end position="240"/>
    </location>
</feature>
<dbReference type="RefSeq" id="WP_168881209.1">
    <property type="nucleotide sequence ID" value="NZ_JABAIL010000001.1"/>
</dbReference>
<evidence type="ECO:0000313" key="4">
    <source>
        <dbReference type="EMBL" id="NLR90510.1"/>
    </source>
</evidence>
<dbReference type="Pfam" id="PF00685">
    <property type="entry name" value="Sulfotransfer_1"/>
    <property type="match status" value="1"/>
</dbReference>
<organism evidence="4 5">
    <name type="scientific">Flammeovirga agarivorans</name>
    <dbReference type="NCBI Taxonomy" id="2726742"/>
    <lineage>
        <taxon>Bacteria</taxon>
        <taxon>Pseudomonadati</taxon>
        <taxon>Bacteroidota</taxon>
        <taxon>Cytophagia</taxon>
        <taxon>Cytophagales</taxon>
        <taxon>Flammeovirgaceae</taxon>
        <taxon>Flammeovirga</taxon>
    </lineage>
</organism>
<dbReference type="SUPFAM" id="SSF52540">
    <property type="entry name" value="P-loop containing nucleoside triphosphate hydrolases"/>
    <property type="match status" value="1"/>
</dbReference>
<keyword evidence="2" id="KW-0325">Glycoprotein</keyword>
<keyword evidence="1 4" id="KW-0808">Transferase</keyword>
<dbReference type="Proteomes" id="UP000585050">
    <property type="component" value="Unassembled WGS sequence"/>
</dbReference>
<accession>A0A7X8SHT6</accession>
<dbReference type="PANTHER" id="PTHR10605:SF56">
    <property type="entry name" value="BIFUNCTIONAL HEPARAN SULFATE N-DEACETYLASE_N-SULFOTRANSFERASE"/>
    <property type="match status" value="1"/>
</dbReference>
<dbReference type="InterPro" id="IPR027417">
    <property type="entry name" value="P-loop_NTPase"/>
</dbReference>
<evidence type="ECO:0000259" key="3">
    <source>
        <dbReference type="Pfam" id="PF00685"/>
    </source>
</evidence>
<proteinExistence type="predicted"/>
<sequence>MKKFPNLIVIGAMKSGTTSLHNYLSLHPDIFMSQKKEIDYYTDAIFKKETQDWYLNQFDSDYKVRGESSQNYSKCHNKYYQNIPKRIKNDIPNVKFIYLLRDPIERYKSQISENYYGETKKEIEYNIKSENYLKTSMYYMQLTEYLKYFSIDQFLIITTEELNNNRLYTMNKIFNFLGVDEIKEENTFNFISNDNKGKKVFPLSFKQTLIYKLIKKGLPKKVFQKIEYSSFLRNYIFIGWKKREIDKNEIIRIKSILVNDIDKLRKTTNLEFKDWKI</sequence>
<dbReference type="GO" id="GO:0008146">
    <property type="term" value="F:sulfotransferase activity"/>
    <property type="evidence" value="ECO:0007669"/>
    <property type="project" value="InterPro"/>
</dbReference>
<dbReference type="AlphaFoldDB" id="A0A7X8SHT6"/>
<keyword evidence="5" id="KW-1185">Reference proteome</keyword>
<dbReference type="InterPro" id="IPR037359">
    <property type="entry name" value="NST/OST"/>
</dbReference>
<reference evidence="4 5" key="1">
    <citation type="submission" date="2020-04" db="EMBL/GenBank/DDBJ databases">
        <title>Flammeovirga sp. SR4, a novel species isolated from seawater.</title>
        <authorList>
            <person name="Wang X."/>
        </authorList>
    </citation>
    <scope>NUCLEOTIDE SEQUENCE [LARGE SCALE GENOMIC DNA]</scope>
    <source>
        <strain evidence="4 5">SR4</strain>
    </source>
</reference>